<gene>
    <name evidence="3" type="ORF">MELLADRAFT_68167</name>
</gene>
<dbReference type="Pfam" id="PF00293">
    <property type="entry name" value="NUDIX"/>
    <property type="match status" value="1"/>
</dbReference>
<dbReference type="RefSeq" id="XP_007416740.1">
    <property type="nucleotide sequence ID" value="XM_007416678.1"/>
</dbReference>
<dbReference type="HOGENOM" id="CLU_1611145_0_0_1"/>
<dbReference type="InterPro" id="IPR015797">
    <property type="entry name" value="NUDIX_hydrolase-like_dom_sf"/>
</dbReference>
<keyword evidence="1" id="KW-0732">Signal</keyword>
<dbReference type="InParanoid" id="F4S5T5"/>
<dbReference type="GeneID" id="18930977"/>
<evidence type="ECO:0000313" key="4">
    <source>
        <dbReference type="Proteomes" id="UP000001072"/>
    </source>
</evidence>
<dbReference type="SUPFAM" id="SSF55811">
    <property type="entry name" value="Nudix"/>
    <property type="match status" value="1"/>
</dbReference>
<feature type="domain" description="Nudix hydrolase" evidence="2">
    <location>
        <begin position="26"/>
        <end position="160"/>
    </location>
</feature>
<accession>F4S5T5</accession>
<evidence type="ECO:0000259" key="2">
    <source>
        <dbReference type="PROSITE" id="PS51462"/>
    </source>
</evidence>
<sequence>MQFGVIFLALFFLTISHVQCGPDDDIKNRKVVAIPFKKFSDGQTRILLVTMKDNEDKGPMFVRGHVKEREASNTWNAANRETEEETGFENKVGHSGETFVSQHPKKRFDITMHPYTVEITSAVSKDTVDKGKRRFEWVLPSQVEDRISKDEMVQAWGKLRSVFHV</sequence>
<dbReference type="VEuPathDB" id="FungiDB:MELLADRAFT_68167"/>
<dbReference type="InterPro" id="IPR000086">
    <property type="entry name" value="NUDIX_hydrolase_dom"/>
</dbReference>
<evidence type="ECO:0000256" key="1">
    <source>
        <dbReference type="SAM" id="SignalP"/>
    </source>
</evidence>
<name>F4S5T5_MELLP</name>
<dbReference type="KEGG" id="mlr:MELLADRAFT_68167"/>
<dbReference type="EMBL" id="GL883152">
    <property type="protein sequence ID" value="EGF99953.1"/>
    <property type="molecule type" value="Genomic_DNA"/>
</dbReference>
<dbReference type="CDD" id="cd02883">
    <property type="entry name" value="NUDIX_Hydrolase"/>
    <property type="match status" value="1"/>
</dbReference>
<feature type="chain" id="PRO_5003315907" evidence="1">
    <location>
        <begin position="21"/>
        <end position="165"/>
    </location>
</feature>
<keyword evidence="4" id="KW-1185">Reference proteome</keyword>
<reference evidence="4" key="1">
    <citation type="journal article" date="2011" name="Proc. Natl. Acad. Sci. U.S.A.">
        <title>Obligate biotrophy features unraveled by the genomic analysis of rust fungi.</title>
        <authorList>
            <person name="Duplessis S."/>
            <person name="Cuomo C.A."/>
            <person name="Lin Y.-C."/>
            <person name="Aerts A."/>
            <person name="Tisserant E."/>
            <person name="Veneault-Fourrey C."/>
            <person name="Joly D.L."/>
            <person name="Hacquard S."/>
            <person name="Amselem J."/>
            <person name="Cantarel B.L."/>
            <person name="Chiu R."/>
            <person name="Coutinho P.M."/>
            <person name="Feau N."/>
            <person name="Field M."/>
            <person name="Frey P."/>
            <person name="Gelhaye E."/>
            <person name="Goldberg J."/>
            <person name="Grabherr M.G."/>
            <person name="Kodira C.D."/>
            <person name="Kohler A."/>
            <person name="Kuees U."/>
            <person name="Lindquist E.A."/>
            <person name="Lucas S.M."/>
            <person name="Mago R."/>
            <person name="Mauceli E."/>
            <person name="Morin E."/>
            <person name="Murat C."/>
            <person name="Pangilinan J.L."/>
            <person name="Park R."/>
            <person name="Pearson M."/>
            <person name="Quesneville H."/>
            <person name="Rouhier N."/>
            <person name="Sakthikumar S."/>
            <person name="Salamov A.A."/>
            <person name="Schmutz J."/>
            <person name="Selles B."/>
            <person name="Shapiro H."/>
            <person name="Tanguay P."/>
            <person name="Tuskan G.A."/>
            <person name="Henrissat B."/>
            <person name="Van de Peer Y."/>
            <person name="Rouze P."/>
            <person name="Ellis J.G."/>
            <person name="Dodds P.N."/>
            <person name="Schein J.E."/>
            <person name="Zhong S."/>
            <person name="Hamelin R.C."/>
            <person name="Grigoriev I.V."/>
            <person name="Szabo L.J."/>
            <person name="Martin F."/>
        </authorList>
    </citation>
    <scope>NUCLEOTIDE SEQUENCE [LARGE SCALE GENOMIC DNA]</scope>
    <source>
        <strain evidence="4">98AG31 / pathotype 3-4-7</strain>
    </source>
</reference>
<organism evidence="4">
    <name type="scientific">Melampsora larici-populina (strain 98AG31 / pathotype 3-4-7)</name>
    <name type="common">Poplar leaf rust fungus</name>
    <dbReference type="NCBI Taxonomy" id="747676"/>
    <lineage>
        <taxon>Eukaryota</taxon>
        <taxon>Fungi</taxon>
        <taxon>Dikarya</taxon>
        <taxon>Basidiomycota</taxon>
        <taxon>Pucciniomycotina</taxon>
        <taxon>Pucciniomycetes</taxon>
        <taxon>Pucciniales</taxon>
        <taxon>Melampsoraceae</taxon>
        <taxon>Melampsora</taxon>
    </lineage>
</organism>
<dbReference type="AlphaFoldDB" id="F4S5T5"/>
<dbReference type="Proteomes" id="UP000001072">
    <property type="component" value="Unassembled WGS sequence"/>
</dbReference>
<dbReference type="Gene3D" id="3.90.79.10">
    <property type="entry name" value="Nucleoside Triphosphate Pyrophosphohydrolase"/>
    <property type="match status" value="1"/>
</dbReference>
<dbReference type="OrthoDB" id="10409606at2759"/>
<evidence type="ECO:0000313" key="3">
    <source>
        <dbReference type="EMBL" id="EGF99953.1"/>
    </source>
</evidence>
<feature type="signal peptide" evidence="1">
    <location>
        <begin position="1"/>
        <end position="20"/>
    </location>
</feature>
<proteinExistence type="predicted"/>
<protein>
    <submittedName>
        <fullName evidence="3">Secreted protein</fullName>
    </submittedName>
</protein>
<dbReference type="PROSITE" id="PS51462">
    <property type="entry name" value="NUDIX"/>
    <property type="match status" value="1"/>
</dbReference>